<dbReference type="InterPro" id="IPR054464">
    <property type="entry name" value="ULD_fung"/>
</dbReference>
<gene>
    <name evidence="2" type="ORF">K505DRAFT_415400</name>
</gene>
<organism evidence="2 3">
    <name type="scientific">Melanomma pulvis-pyrius CBS 109.77</name>
    <dbReference type="NCBI Taxonomy" id="1314802"/>
    <lineage>
        <taxon>Eukaryota</taxon>
        <taxon>Fungi</taxon>
        <taxon>Dikarya</taxon>
        <taxon>Ascomycota</taxon>
        <taxon>Pezizomycotina</taxon>
        <taxon>Dothideomycetes</taxon>
        <taxon>Pleosporomycetidae</taxon>
        <taxon>Pleosporales</taxon>
        <taxon>Melanommataceae</taxon>
        <taxon>Melanomma</taxon>
    </lineage>
</organism>
<protein>
    <recommendedName>
        <fullName evidence="1">Ubiquitin-like domain-containing protein</fullName>
    </recommendedName>
</protein>
<dbReference type="AlphaFoldDB" id="A0A6A6XL89"/>
<evidence type="ECO:0000313" key="3">
    <source>
        <dbReference type="Proteomes" id="UP000799757"/>
    </source>
</evidence>
<dbReference type="Proteomes" id="UP000799757">
    <property type="component" value="Unassembled WGS sequence"/>
</dbReference>
<reference evidence="2" key="1">
    <citation type="journal article" date="2020" name="Stud. Mycol.">
        <title>101 Dothideomycetes genomes: a test case for predicting lifestyles and emergence of pathogens.</title>
        <authorList>
            <person name="Haridas S."/>
            <person name="Albert R."/>
            <person name="Binder M."/>
            <person name="Bloem J."/>
            <person name="Labutti K."/>
            <person name="Salamov A."/>
            <person name="Andreopoulos B."/>
            <person name="Baker S."/>
            <person name="Barry K."/>
            <person name="Bills G."/>
            <person name="Bluhm B."/>
            <person name="Cannon C."/>
            <person name="Castanera R."/>
            <person name="Culley D."/>
            <person name="Daum C."/>
            <person name="Ezra D."/>
            <person name="Gonzalez J."/>
            <person name="Henrissat B."/>
            <person name="Kuo A."/>
            <person name="Liang C."/>
            <person name="Lipzen A."/>
            <person name="Lutzoni F."/>
            <person name="Magnuson J."/>
            <person name="Mondo S."/>
            <person name="Nolan M."/>
            <person name="Ohm R."/>
            <person name="Pangilinan J."/>
            <person name="Park H.-J."/>
            <person name="Ramirez L."/>
            <person name="Alfaro M."/>
            <person name="Sun H."/>
            <person name="Tritt A."/>
            <person name="Yoshinaga Y."/>
            <person name="Zwiers L.-H."/>
            <person name="Turgeon B."/>
            <person name="Goodwin S."/>
            <person name="Spatafora J."/>
            <person name="Crous P."/>
            <person name="Grigoriev I."/>
        </authorList>
    </citation>
    <scope>NUCLEOTIDE SEQUENCE</scope>
    <source>
        <strain evidence="2">CBS 109.77</strain>
    </source>
</reference>
<sequence length="457" mass="51487">MAAPFGFSAGDIAMAIKFTASVVNALKETGGAASEYQQAFEYWKGLLVSYQHLQHLHAYCLDPTLLDEIRGLAVLTEEPIHAYIKRIHAEFGTAMQLNARDTQKRISVLLKKAKWAIHSSAKDEKLRMQMSARLQTMQLKFDQIHMIGIDRANEEISKLRQHQIDSATEQQSFNATLLNLITSMNHKITQNVSHNGTSGIVDQTATPVSSVMTTELIPTSRNSSSLAVRRLFNMNSDSARGLGIWLTRVLSYFLQNAGEVLQVLYPLLRSLFVLLYSAMTELPRSLSLTGAGIIKFEDGLGRVFNLPYQWFQTWHTFEGFLLDQFKGVAGERYVLKGHYNLLNPVHCRLIRSSSQGWSKSVFPGAKIAMSMVIIASSLQFLECPKFQPSSAGPATRSTQSHIQTTPCVYKNHTRKNARMNMYPNLYGLVYRHHHLFHQPRPPGEQCATMITHTIRTM</sequence>
<name>A0A6A6XL89_9PLEO</name>
<keyword evidence="3" id="KW-1185">Reference proteome</keyword>
<dbReference type="PANTHER" id="PTHR38886">
    <property type="entry name" value="SESA DOMAIN-CONTAINING PROTEIN"/>
    <property type="match status" value="1"/>
</dbReference>
<dbReference type="PANTHER" id="PTHR38886:SF1">
    <property type="entry name" value="NACHT-NTPASE AND P-LOOP NTPASES N-TERMINAL DOMAIN-CONTAINING PROTEIN"/>
    <property type="match status" value="1"/>
</dbReference>
<evidence type="ECO:0000313" key="2">
    <source>
        <dbReference type="EMBL" id="KAF2796948.1"/>
    </source>
</evidence>
<accession>A0A6A6XL89</accession>
<feature type="domain" description="Ubiquitin-like" evidence="1">
    <location>
        <begin position="293"/>
        <end position="373"/>
    </location>
</feature>
<evidence type="ECO:0000259" key="1">
    <source>
        <dbReference type="Pfam" id="PF22893"/>
    </source>
</evidence>
<dbReference type="EMBL" id="MU001818">
    <property type="protein sequence ID" value="KAF2796948.1"/>
    <property type="molecule type" value="Genomic_DNA"/>
</dbReference>
<dbReference type="OrthoDB" id="3799792at2759"/>
<dbReference type="Pfam" id="PF22893">
    <property type="entry name" value="ULD_2"/>
    <property type="match status" value="1"/>
</dbReference>
<proteinExistence type="predicted"/>